<evidence type="ECO:0000256" key="1">
    <source>
        <dbReference type="SAM" id="MobiDB-lite"/>
    </source>
</evidence>
<dbReference type="EMBL" id="JAINDJ010000002">
    <property type="protein sequence ID" value="KAG9458769.1"/>
    <property type="molecule type" value="Genomic_DNA"/>
</dbReference>
<feature type="compositionally biased region" description="Low complexity" evidence="1">
    <location>
        <begin position="245"/>
        <end position="258"/>
    </location>
</feature>
<gene>
    <name evidence="2" type="ORF">H6P81_003277</name>
</gene>
<proteinExistence type="predicted"/>
<dbReference type="Proteomes" id="UP000825729">
    <property type="component" value="Unassembled WGS sequence"/>
</dbReference>
<evidence type="ECO:0000313" key="3">
    <source>
        <dbReference type="Proteomes" id="UP000825729"/>
    </source>
</evidence>
<dbReference type="AlphaFoldDB" id="A0AAV7FDZ8"/>
<reference evidence="2 3" key="1">
    <citation type="submission" date="2021-07" db="EMBL/GenBank/DDBJ databases">
        <title>The Aristolochia fimbriata genome: insights into angiosperm evolution, floral development and chemical biosynthesis.</title>
        <authorList>
            <person name="Jiao Y."/>
        </authorList>
    </citation>
    <scope>NUCLEOTIDE SEQUENCE [LARGE SCALE GENOMIC DNA]</scope>
    <source>
        <strain evidence="2">IBCAS-2021</strain>
        <tissue evidence="2">Leaf</tissue>
    </source>
</reference>
<accession>A0AAV7FDZ8</accession>
<sequence length="264" mass="30278">MGPWLQTVYHPLLFRMNHITICRGKDKIWNYGYRCSLESEEIMCTQCFKHISGSIRDLKEHFAGITDPKNSCQFCMKIVCAHLREKMKVKTSTMLENSSSIVPRLVPDTHEENELEKVLEKWNRNASECIKQHKEPSGAFELMTRSIAHFLASVGAPPEIVILYIMVGSRKDPGWNHCTRVDGNRHKTQCNYCGKERVRELRRGAGPSCTTSQERRDLEAVGYFHADIDKFQGYRLSQFVHDGGSRSSRIRSSVGSESIPQLKR</sequence>
<comment type="caution">
    <text evidence="2">The sequence shown here is derived from an EMBL/GenBank/DDBJ whole genome shotgun (WGS) entry which is preliminary data.</text>
</comment>
<protein>
    <submittedName>
        <fullName evidence="2">Uncharacterized protein</fullName>
    </submittedName>
</protein>
<keyword evidence="3" id="KW-1185">Reference proteome</keyword>
<evidence type="ECO:0000313" key="2">
    <source>
        <dbReference type="EMBL" id="KAG9458769.1"/>
    </source>
</evidence>
<name>A0AAV7FDZ8_ARIFI</name>
<organism evidence="2 3">
    <name type="scientific">Aristolochia fimbriata</name>
    <name type="common">White veined hardy Dutchman's pipe vine</name>
    <dbReference type="NCBI Taxonomy" id="158543"/>
    <lineage>
        <taxon>Eukaryota</taxon>
        <taxon>Viridiplantae</taxon>
        <taxon>Streptophyta</taxon>
        <taxon>Embryophyta</taxon>
        <taxon>Tracheophyta</taxon>
        <taxon>Spermatophyta</taxon>
        <taxon>Magnoliopsida</taxon>
        <taxon>Magnoliidae</taxon>
        <taxon>Piperales</taxon>
        <taxon>Aristolochiaceae</taxon>
        <taxon>Aristolochia</taxon>
    </lineage>
</organism>
<feature type="region of interest" description="Disordered" evidence="1">
    <location>
        <begin position="243"/>
        <end position="264"/>
    </location>
</feature>